<dbReference type="InterPro" id="IPR028651">
    <property type="entry name" value="ING_fam"/>
</dbReference>
<comment type="subcellular location">
    <subcellularLocation>
        <location evidence="1">Nucleus</location>
    </subcellularLocation>
</comment>
<dbReference type="GO" id="GO:0008270">
    <property type="term" value="F:zinc ion binding"/>
    <property type="evidence" value="ECO:0007669"/>
    <property type="project" value="UniProtKB-KW"/>
</dbReference>
<keyword evidence="3 7" id="KW-0479">Metal-binding</keyword>
<feature type="region of interest" description="Disordered" evidence="9">
    <location>
        <begin position="60"/>
        <end position="79"/>
    </location>
</feature>
<dbReference type="Proteomes" id="UP000016933">
    <property type="component" value="Unassembled WGS sequence"/>
</dbReference>
<feature type="binding site" evidence="7">
    <location>
        <position position="120"/>
    </location>
    <ligand>
        <name>Zn(2+)</name>
        <dbReference type="ChEBI" id="CHEBI:29105"/>
        <label>1</label>
    </ligand>
</feature>
<dbReference type="PROSITE" id="PS50016">
    <property type="entry name" value="ZF_PHD_2"/>
    <property type="match status" value="1"/>
</dbReference>
<protein>
    <recommendedName>
        <fullName evidence="10">PHD-type domain-containing protein</fullName>
    </recommendedName>
</protein>
<organism evidence="11 12">
    <name type="scientific">Dothistroma septosporum (strain NZE10 / CBS 128990)</name>
    <name type="common">Red band needle blight fungus</name>
    <name type="synonym">Mycosphaerella pini</name>
    <dbReference type="NCBI Taxonomy" id="675120"/>
    <lineage>
        <taxon>Eukaryota</taxon>
        <taxon>Fungi</taxon>
        <taxon>Dikarya</taxon>
        <taxon>Ascomycota</taxon>
        <taxon>Pezizomycotina</taxon>
        <taxon>Dothideomycetes</taxon>
        <taxon>Dothideomycetidae</taxon>
        <taxon>Mycosphaerellales</taxon>
        <taxon>Mycosphaerellaceae</taxon>
        <taxon>Dothistroma</taxon>
    </lineage>
</organism>
<name>N1PXT0_DOTSN</name>
<dbReference type="GO" id="GO:0005634">
    <property type="term" value="C:nucleus"/>
    <property type="evidence" value="ECO:0007669"/>
    <property type="project" value="UniProtKB-SubCell"/>
</dbReference>
<feature type="binding site" evidence="7">
    <location>
        <position position="106"/>
    </location>
    <ligand>
        <name>Zn(2+)</name>
        <dbReference type="ChEBI" id="CHEBI:29105"/>
        <label>2</label>
    </ligand>
</feature>
<feature type="binding site" evidence="7">
    <location>
        <position position="133"/>
    </location>
    <ligand>
        <name>Zn(2+)</name>
        <dbReference type="ChEBI" id="CHEBI:29105"/>
        <label>2</label>
    </ligand>
</feature>
<dbReference type="InterPro" id="IPR019787">
    <property type="entry name" value="Znf_PHD-finger"/>
</dbReference>
<evidence type="ECO:0000256" key="3">
    <source>
        <dbReference type="ARBA" id="ARBA00022723"/>
    </source>
</evidence>
<evidence type="ECO:0000256" key="8">
    <source>
        <dbReference type="PROSITE-ProRule" id="PRU00146"/>
    </source>
</evidence>
<evidence type="ECO:0000256" key="1">
    <source>
        <dbReference type="ARBA" id="ARBA00004123"/>
    </source>
</evidence>
<keyword evidence="4 8" id="KW-0863">Zinc-finger</keyword>
<feature type="binding site" evidence="7">
    <location>
        <position position="90"/>
    </location>
    <ligand>
        <name>Zn(2+)</name>
        <dbReference type="ChEBI" id="CHEBI:29105"/>
        <label>1</label>
    </ligand>
</feature>
<evidence type="ECO:0000259" key="10">
    <source>
        <dbReference type="PROSITE" id="PS50016"/>
    </source>
</evidence>
<dbReference type="SMART" id="SM00249">
    <property type="entry name" value="PHD"/>
    <property type="match status" value="1"/>
</dbReference>
<dbReference type="GO" id="GO:0000785">
    <property type="term" value="C:chromatin"/>
    <property type="evidence" value="ECO:0007669"/>
    <property type="project" value="UniProtKB-ARBA"/>
</dbReference>
<sequence length="158" mass="17909">MATAAIHRGRILRRSARNRSPVPAPAQDSTDSQSSSPGVQGYPPPLRRSNRLKSMVDTAIAEDKKKNDAPPAECSRAKMTAKRKESKDYCWCKGKKRVEDDRMALCSNLDCKKEWFHLKCVKLEKEPEGVWLCPECAILPACWTRVRGISRLRGRVRE</sequence>
<feature type="binding site" evidence="7">
    <location>
        <position position="136"/>
    </location>
    <ligand>
        <name>Zn(2+)</name>
        <dbReference type="ChEBI" id="CHEBI:29105"/>
        <label>2</label>
    </ligand>
</feature>
<dbReference type="OrthoDB" id="166746at2759"/>
<dbReference type="InterPro" id="IPR011011">
    <property type="entry name" value="Znf_FYVE_PHD"/>
</dbReference>
<reference evidence="12" key="1">
    <citation type="journal article" date="2012" name="PLoS Genet.">
        <title>The genomes of the fungal plant pathogens Cladosporium fulvum and Dothistroma septosporum reveal adaptation to different hosts and lifestyles but also signatures of common ancestry.</title>
        <authorList>
            <person name="de Wit P.J.G.M."/>
            <person name="van der Burgt A."/>
            <person name="Oekmen B."/>
            <person name="Stergiopoulos I."/>
            <person name="Abd-Elsalam K.A."/>
            <person name="Aerts A.L."/>
            <person name="Bahkali A.H."/>
            <person name="Beenen H.G."/>
            <person name="Chettri P."/>
            <person name="Cox M.P."/>
            <person name="Datema E."/>
            <person name="de Vries R.P."/>
            <person name="Dhillon B."/>
            <person name="Ganley A.R."/>
            <person name="Griffiths S.A."/>
            <person name="Guo Y."/>
            <person name="Hamelin R.C."/>
            <person name="Henrissat B."/>
            <person name="Kabir M.S."/>
            <person name="Jashni M.K."/>
            <person name="Kema G."/>
            <person name="Klaubauf S."/>
            <person name="Lapidus A."/>
            <person name="Levasseur A."/>
            <person name="Lindquist E."/>
            <person name="Mehrabi R."/>
            <person name="Ohm R.A."/>
            <person name="Owen T.J."/>
            <person name="Salamov A."/>
            <person name="Schwelm A."/>
            <person name="Schijlen E."/>
            <person name="Sun H."/>
            <person name="van den Burg H.A."/>
            <person name="van Ham R.C.H.J."/>
            <person name="Zhang S."/>
            <person name="Goodwin S.B."/>
            <person name="Grigoriev I.V."/>
            <person name="Collemare J."/>
            <person name="Bradshaw R.E."/>
        </authorList>
    </citation>
    <scope>NUCLEOTIDE SEQUENCE [LARGE SCALE GENOMIC DNA]</scope>
    <source>
        <strain evidence="12">NZE10 / CBS 128990</strain>
    </source>
</reference>
<dbReference type="InterPro" id="IPR013083">
    <property type="entry name" value="Znf_RING/FYVE/PHD"/>
</dbReference>
<keyword evidence="6" id="KW-0539">Nucleus</keyword>
<feature type="domain" description="PHD-type" evidence="10">
    <location>
        <begin position="87"/>
        <end position="139"/>
    </location>
</feature>
<dbReference type="InterPro" id="IPR001965">
    <property type="entry name" value="Znf_PHD"/>
</dbReference>
<proteinExistence type="inferred from homology"/>
<feature type="binding site" evidence="7">
    <location>
        <position position="92"/>
    </location>
    <ligand>
        <name>Zn(2+)</name>
        <dbReference type="ChEBI" id="CHEBI:29105"/>
        <label>1</label>
    </ligand>
</feature>
<evidence type="ECO:0000313" key="11">
    <source>
        <dbReference type="EMBL" id="EME48336.1"/>
    </source>
</evidence>
<keyword evidence="5 7" id="KW-0862">Zinc</keyword>
<keyword evidence="12" id="KW-1185">Reference proteome</keyword>
<reference evidence="11 12" key="2">
    <citation type="journal article" date="2012" name="PLoS Pathog.">
        <title>Diverse lifestyles and strategies of plant pathogenesis encoded in the genomes of eighteen Dothideomycetes fungi.</title>
        <authorList>
            <person name="Ohm R.A."/>
            <person name="Feau N."/>
            <person name="Henrissat B."/>
            <person name="Schoch C.L."/>
            <person name="Horwitz B.A."/>
            <person name="Barry K.W."/>
            <person name="Condon B.J."/>
            <person name="Copeland A.C."/>
            <person name="Dhillon B."/>
            <person name="Glaser F."/>
            <person name="Hesse C.N."/>
            <person name="Kosti I."/>
            <person name="LaButti K."/>
            <person name="Lindquist E.A."/>
            <person name="Lucas S."/>
            <person name="Salamov A.A."/>
            <person name="Bradshaw R.E."/>
            <person name="Ciuffetti L."/>
            <person name="Hamelin R.C."/>
            <person name="Kema G.H.J."/>
            <person name="Lawrence C."/>
            <person name="Scott J.A."/>
            <person name="Spatafora J.W."/>
            <person name="Turgeon B.G."/>
            <person name="de Wit P.J.G.M."/>
            <person name="Zhong S."/>
            <person name="Goodwin S.B."/>
            <person name="Grigoriev I.V."/>
        </authorList>
    </citation>
    <scope>NUCLEOTIDE SEQUENCE [LARGE SCALE GENOMIC DNA]</scope>
    <source>
        <strain evidence="12">NZE10 / CBS 128990</strain>
    </source>
</reference>
<dbReference type="AlphaFoldDB" id="N1PXT0"/>
<comment type="similarity">
    <text evidence="2">Belongs to the ING family.</text>
</comment>
<evidence type="ECO:0000313" key="12">
    <source>
        <dbReference type="Proteomes" id="UP000016933"/>
    </source>
</evidence>
<feature type="binding site" evidence="7">
    <location>
        <position position="117"/>
    </location>
    <ligand>
        <name>Zn(2+)</name>
        <dbReference type="ChEBI" id="CHEBI:29105"/>
        <label>1</label>
    </ligand>
</feature>
<dbReference type="OMA" id="AILPACW"/>
<dbReference type="SUPFAM" id="SSF57903">
    <property type="entry name" value="FYVE/PHD zinc finger"/>
    <property type="match status" value="1"/>
</dbReference>
<dbReference type="HOGENOM" id="CLU_1669353_0_0_1"/>
<dbReference type="EMBL" id="KB446535">
    <property type="protein sequence ID" value="EME48336.1"/>
    <property type="molecule type" value="Genomic_DNA"/>
</dbReference>
<feature type="binding site" evidence="7">
    <location>
        <position position="111"/>
    </location>
    <ligand>
        <name>Zn(2+)</name>
        <dbReference type="ChEBI" id="CHEBI:29105"/>
        <label>2</label>
    </ligand>
</feature>
<gene>
    <name evidence="11" type="ORF">DOTSEDRAFT_29803</name>
</gene>
<evidence type="ECO:0000256" key="2">
    <source>
        <dbReference type="ARBA" id="ARBA00010210"/>
    </source>
</evidence>
<evidence type="ECO:0000256" key="6">
    <source>
        <dbReference type="ARBA" id="ARBA00023242"/>
    </source>
</evidence>
<evidence type="ECO:0000256" key="9">
    <source>
        <dbReference type="SAM" id="MobiDB-lite"/>
    </source>
</evidence>
<feature type="compositionally biased region" description="Basic residues" evidence="9">
    <location>
        <begin position="7"/>
        <end position="17"/>
    </location>
</feature>
<evidence type="ECO:0000256" key="4">
    <source>
        <dbReference type="ARBA" id="ARBA00022771"/>
    </source>
</evidence>
<evidence type="ECO:0000256" key="7">
    <source>
        <dbReference type="PIRSR" id="PIRSR628651-51"/>
    </source>
</evidence>
<dbReference type="Gene3D" id="3.30.40.10">
    <property type="entry name" value="Zinc/RING finger domain, C3HC4 (zinc finger)"/>
    <property type="match status" value="1"/>
</dbReference>
<dbReference type="PANTHER" id="PTHR10333">
    <property type="entry name" value="INHIBITOR OF GROWTH PROTEIN"/>
    <property type="match status" value="1"/>
</dbReference>
<evidence type="ECO:0000256" key="5">
    <source>
        <dbReference type="ARBA" id="ARBA00022833"/>
    </source>
</evidence>
<accession>N1PXT0</accession>
<dbReference type="STRING" id="675120.N1PXT0"/>
<feature type="compositionally biased region" description="Polar residues" evidence="9">
    <location>
        <begin position="27"/>
        <end position="38"/>
    </location>
</feature>
<feature type="region of interest" description="Disordered" evidence="9">
    <location>
        <begin position="1"/>
        <end position="51"/>
    </location>
</feature>